<evidence type="ECO:0000256" key="1">
    <source>
        <dbReference type="SAM" id="Phobius"/>
    </source>
</evidence>
<keyword evidence="3" id="KW-1185">Reference proteome</keyword>
<accession>A0A0F3MR47</accession>
<keyword evidence="1" id="KW-0812">Transmembrane</keyword>
<dbReference type="EMBL" id="LANP01000004">
    <property type="protein sequence ID" value="KJV57059.1"/>
    <property type="molecule type" value="Genomic_DNA"/>
</dbReference>
<gene>
    <name evidence="2" type="ORF">OCHUTO_0224</name>
</gene>
<sequence>MQQCIIILIILILLITMITVFNPLVFIINYFILPMIGSCIISIIARIFGFIFRKKLNSLYDKTSIKNRL</sequence>
<keyword evidence="1" id="KW-0472">Membrane</keyword>
<protein>
    <submittedName>
        <fullName evidence="2">Putative membrane protein</fullName>
    </submittedName>
</protein>
<evidence type="ECO:0000313" key="3">
    <source>
        <dbReference type="Proteomes" id="UP000033616"/>
    </source>
</evidence>
<proteinExistence type="predicted"/>
<comment type="caution">
    <text evidence="2">The sequence shown here is derived from an EMBL/GenBank/DDBJ whole genome shotgun (WGS) entry which is preliminary data.</text>
</comment>
<feature type="transmembrane region" description="Helical" evidence="1">
    <location>
        <begin position="5"/>
        <end position="25"/>
    </location>
</feature>
<evidence type="ECO:0000313" key="2">
    <source>
        <dbReference type="EMBL" id="KJV57059.1"/>
    </source>
</evidence>
<dbReference type="Proteomes" id="UP000033616">
    <property type="component" value="Unassembled WGS sequence"/>
</dbReference>
<name>A0A0F3MR47_9RICK</name>
<reference evidence="2 3" key="1">
    <citation type="submission" date="2015-02" db="EMBL/GenBank/DDBJ databases">
        <title>Genome Sequencing of Rickettsiales.</title>
        <authorList>
            <person name="Daugherty S.C."/>
            <person name="Su Q."/>
            <person name="Abolude K."/>
            <person name="Beier-Sexton M."/>
            <person name="Carlyon J.A."/>
            <person name="Carter R."/>
            <person name="Day N.P."/>
            <person name="Dumler S.J."/>
            <person name="Dyachenko V."/>
            <person name="Godinez A."/>
            <person name="Kurtti T.J."/>
            <person name="Lichay M."/>
            <person name="Mullins K.E."/>
            <person name="Ott S."/>
            <person name="Pappas-Brown V."/>
            <person name="Paris D.H."/>
            <person name="Patel P."/>
            <person name="Richards A.L."/>
            <person name="Sadzewicz L."/>
            <person name="Sears K."/>
            <person name="Seidman D."/>
            <person name="Sengamalay N."/>
            <person name="Stenos J."/>
            <person name="Tallon L.J."/>
            <person name="Vincent G."/>
            <person name="Fraser C.M."/>
            <person name="Munderloh U."/>
            <person name="Dunning-Hotopp J.C."/>
        </authorList>
    </citation>
    <scope>NUCLEOTIDE SEQUENCE [LARGE SCALE GENOMIC DNA]</scope>
    <source>
        <strain evidence="2 3">Fuller</strain>
    </source>
</reference>
<feature type="transmembrane region" description="Helical" evidence="1">
    <location>
        <begin position="31"/>
        <end position="52"/>
    </location>
</feature>
<dbReference type="STRING" id="1359168.OCHUTO_0224"/>
<dbReference type="AlphaFoldDB" id="A0A0F3MR47"/>
<keyword evidence="1" id="KW-1133">Transmembrane helix</keyword>
<dbReference type="PATRIC" id="fig|1359168.3.peg.926"/>
<organism evidence="2 3">
    <name type="scientific">Orientia chuto str. Dubai</name>
    <dbReference type="NCBI Taxonomy" id="1359168"/>
    <lineage>
        <taxon>Bacteria</taxon>
        <taxon>Pseudomonadati</taxon>
        <taxon>Pseudomonadota</taxon>
        <taxon>Alphaproteobacteria</taxon>
        <taxon>Rickettsiales</taxon>
        <taxon>Rickettsiaceae</taxon>
        <taxon>Rickettsieae</taxon>
        <taxon>Orientia</taxon>
    </lineage>
</organism>